<dbReference type="Proteomes" id="UP001549143">
    <property type="component" value="Unassembled WGS sequence"/>
</dbReference>
<protein>
    <submittedName>
        <fullName evidence="1">Uncharacterized protein</fullName>
    </submittedName>
</protein>
<name>A0ABV2KN56_9HYPH</name>
<evidence type="ECO:0000313" key="2">
    <source>
        <dbReference type="Proteomes" id="UP001549143"/>
    </source>
</evidence>
<dbReference type="EMBL" id="JBEPMN010000012">
    <property type="protein sequence ID" value="MET3662518.1"/>
    <property type="molecule type" value="Genomic_DNA"/>
</dbReference>
<reference evidence="1 2" key="1">
    <citation type="submission" date="2024-06" db="EMBL/GenBank/DDBJ databases">
        <title>Genomic Encyclopedia of Type Strains, Phase IV (KMG-IV): sequencing the most valuable type-strain genomes for metagenomic binning, comparative biology and taxonomic classification.</title>
        <authorList>
            <person name="Goeker M."/>
        </authorList>
    </citation>
    <scope>NUCLEOTIDE SEQUENCE [LARGE SCALE GENOMIC DNA]</scope>
    <source>
        <strain evidence="1 2">DSM 19730</strain>
    </source>
</reference>
<sequence>MKTAIHVMIVAFAVAVIGALVAVAVPLAEVDPSPTDSVTVE</sequence>
<evidence type="ECO:0000313" key="1">
    <source>
        <dbReference type="EMBL" id="MET3662518.1"/>
    </source>
</evidence>
<accession>A0ABV2KN56</accession>
<keyword evidence="2" id="KW-1185">Reference proteome</keyword>
<proteinExistence type="predicted"/>
<comment type="caution">
    <text evidence="1">The sequence shown here is derived from an EMBL/GenBank/DDBJ whole genome shotgun (WGS) entry which is preliminary data.</text>
</comment>
<gene>
    <name evidence="1" type="ORF">ABID44_002856</name>
</gene>
<organism evidence="1 2">
    <name type="scientific">Aquamicrobium ahrensii</name>
    <dbReference type="NCBI Taxonomy" id="469551"/>
    <lineage>
        <taxon>Bacteria</taxon>
        <taxon>Pseudomonadati</taxon>
        <taxon>Pseudomonadota</taxon>
        <taxon>Alphaproteobacteria</taxon>
        <taxon>Hyphomicrobiales</taxon>
        <taxon>Phyllobacteriaceae</taxon>
        <taxon>Aquamicrobium</taxon>
    </lineage>
</organism>